<protein>
    <submittedName>
        <fullName evidence="1">Uncharacterized protein</fullName>
    </submittedName>
</protein>
<reference evidence="1" key="2">
    <citation type="journal article" date="2022" name="Sci. Total Environ.">
        <title>Prevalence, transmission, and molecular epidemiology of tet(X)-positive bacteria among humans, animals, and environmental niches in China: An epidemiological, and genomic-based study.</title>
        <authorList>
            <person name="Dong N."/>
            <person name="Zeng Y."/>
            <person name="Cai C."/>
            <person name="Sun C."/>
            <person name="Lu J."/>
            <person name="Liu C."/>
            <person name="Zhou H."/>
            <person name="Sun Q."/>
            <person name="Shu L."/>
            <person name="Wang H."/>
            <person name="Wang Y."/>
            <person name="Wang S."/>
            <person name="Wu C."/>
            <person name="Chan E.W."/>
            <person name="Chen G."/>
            <person name="Shen Z."/>
            <person name="Chen S."/>
            <person name="Zhang R."/>
        </authorList>
    </citation>
    <scope>NUCLEOTIDE SEQUENCE</scope>
    <source>
        <strain evidence="1">DF46-2-2</strain>
    </source>
</reference>
<dbReference type="AlphaFoldDB" id="A0AAW7DV94"/>
<sequence>MTTVDWTQAPSTATHFDMATGNFLFLKGVPQFWCKEAQQWRLWTHIPEQDDLIEAPLQADKKTDTPTQAKYEKYFIDVSGYSKIDIYRYLELLPGTRGHAIEHALKKLALCGVRTGGKSLIKDITEARDTLNRWLEMRAEDEAIGKTA</sequence>
<dbReference type="EMBL" id="JACANB010000008">
    <property type="protein sequence ID" value="MDM1697128.1"/>
    <property type="molecule type" value="Genomic_DNA"/>
</dbReference>
<evidence type="ECO:0000313" key="1">
    <source>
        <dbReference type="EMBL" id="MDM1697128.1"/>
    </source>
</evidence>
<reference evidence="1" key="1">
    <citation type="submission" date="2020-06" db="EMBL/GenBank/DDBJ databases">
        <authorList>
            <person name="Dong N."/>
        </authorList>
    </citation>
    <scope>NUCLEOTIDE SEQUENCE</scope>
    <source>
        <strain evidence="1">DF46-2-2</strain>
    </source>
</reference>
<accession>A0AAW7DV94</accession>
<gene>
    <name evidence="1" type="ORF">HX099_10735</name>
</gene>
<dbReference type="Proteomes" id="UP001173465">
    <property type="component" value="Unassembled WGS sequence"/>
</dbReference>
<proteinExistence type="predicted"/>
<evidence type="ECO:0000313" key="2">
    <source>
        <dbReference type="Proteomes" id="UP001173465"/>
    </source>
</evidence>
<comment type="caution">
    <text evidence="1">The sequence shown here is derived from an EMBL/GenBank/DDBJ whole genome shotgun (WGS) entry which is preliminary data.</text>
</comment>
<name>A0AAW7DV94_9GAMM</name>
<organism evidence="1 2">
    <name type="scientific">Thiopseudomonas alkaliphila</name>
    <dbReference type="NCBI Taxonomy" id="1697053"/>
    <lineage>
        <taxon>Bacteria</taxon>
        <taxon>Pseudomonadati</taxon>
        <taxon>Pseudomonadota</taxon>
        <taxon>Gammaproteobacteria</taxon>
        <taxon>Pseudomonadales</taxon>
        <taxon>Pseudomonadaceae</taxon>
        <taxon>Thiopseudomonas</taxon>
    </lineage>
</organism>
<dbReference type="RefSeq" id="WP_286594394.1">
    <property type="nucleotide sequence ID" value="NZ_JACANB010000008.1"/>
</dbReference>